<organism evidence="2">
    <name type="scientific">hydrothermal vent metagenome</name>
    <dbReference type="NCBI Taxonomy" id="652676"/>
    <lineage>
        <taxon>unclassified sequences</taxon>
        <taxon>metagenomes</taxon>
        <taxon>ecological metagenomes</taxon>
    </lineage>
</organism>
<name>A0A3B1E5V9_9ZZZZ</name>
<dbReference type="GO" id="GO:0006457">
    <property type="term" value="P:protein folding"/>
    <property type="evidence" value="ECO:0007669"/>
    <property type="project" value="InterPro"/>
</dbReference>
<evidence type="ECO:0000259" key="1">
    <source>
        <dbReference type="Pfam" id="PF01346"/>
    </source>
</evidence>
<sequence>MTNLTKKSFLFTLCCMLFMTTSTFAQKEKSPATKKEVKVEKAKVVKTASGLELKTNNDKASYGIGINIGKSMKQDELELNIDALIDGLKDAVNGKKPVLNDEE</sequence>
<dbReference type="EMBL" id="UOGL01000565">
    <property type="protein sequence ID" value="VAX41585.1"/>
    <property type="molecule type" value="Genomic_DNA"/>
</dbReference>
<proteinExistence type="predicted"/>
<dbReference type="AlphaFoldDB" id="A0A3B1E5V9"/>
<dbReference type="InterPro" id="IPR000774">
    <property type="entry name" value="PPIase_FKBP_N"/>
</dbReference>
<gene>
    <name evidence="2" type="ORF">MNBD_PLANCTO02-2466</name>
</gene>
<accession>A0A3B1E5V9</accession>
<feature type="domain" description="Peptidyl-prolyl cis-trans isomerase FKBP-type N-terminal" evidence="1">
    <location>
        <begin position="58"/>
        <end position="102"/>
    </location>
</feature>
<evidence type="ECO:0000313" key="2">
    <source>
        <dbReference type="EMBL" id="VAX41585.1"/>
    </source>
</evidence>
<feature type="non-terminal residue" evidence="2">
    <location>
        <position position="103"/>
    </location>
</feature>
<dbReference type="InterPro" id="IPR036944">
    <property type="entry name" value="PPIase_FKBP_N_sf"/>
</dbReference>
<dbReference type="Pfam" id="PF01346">
    <property type="entry name" value="FKBP_N"/>
    <property type="match status" value="1"/>
</dbReference>
<protein>
    <recommendedName>
        <fullName evidence="1">Peptidyl-prolyl cis-trans isomerase FKBP-type N-terminal domain-containing protein</fullName>
    </recommendedName>
</protein>
<reference evidence="2" key="1">
    <citation type="submission" date="2018-06" db="EMBL/GenBank/DDBJ databases">
        <authorList>
            <person name="Zhirakovskaya E."/>
        </authorList>
    </citation>
    <scope>NUCLEOTIDE SEQUENCE</scope>
</reference>
<dbReference type="Gene3D" id="1.10.287.460">
    <property type="entry name" value="Peptidyl-prolyl cis-trans isomerase, FKBP-type, N-terminal domain"/>
    <property type="match status" value="1"/>
</dbReference>